<sequence>MLGTTQETQNELGKFNLEQWDKFVKDSIKKENEDLEAVKEQSKKNKEENAEVLEKHFHDRTLQPISEFKKVREKEAGYSSGFQAEHEYSDNEGDKAAFMIQSVLNHTLTEEKKQSKLEQFKKFFYERLREAIKLQKPFLLDSVIDNHFDPLWQRIESNICHDDLNIANFIREYVAGDLYKLLLHDRAPIVELVTNADLPRERFIKSDTQKGKGYKPGEYDLERDGKEREGYVKGKHIFKDQFKECIEQEKTQDKLHLRSKFLDKFTTLMDLKEKGQDAKGFEKILAAQILLGEAGIINPGNFGVIEKEYENAKGEKVKEKLWAKIDHGRSLYSCVNHWSQILLLDLEALHGIKVDYKKLALELSAYVRTISENEELIEGLIDKKVSNLNQLLNPEMKFTLKYISSSIPAVFCKEVFSYSAKSKGFVSDKGNSLGGYFKQRLKSQIQTMKEYSEVLHVTSAIGSDFADIIDLSGEFFMSQCKNPLIWAMETGKKLDGKDPIIWAVDNNKNIDGKDPIIWAINNGKNIEGKKSGKWAAERNLLINGKNPEIFASKAQSVKFVNNTSLPIAGLAIAACLGFFIANLSMALIISAAAVALVAALIVKPIASYIQKDLLQNSTVSTSLNDPNVGGFQRELQLY</sequence>
<reference evidence="3" key="1">
    <citation type="submission" date="2018-04" db="EMBL/GenBank/DDBJ databases">
        <authorList>
            <person name="Go L.Y."/>
            <person name="Mitchell J.A."/>
        </authorList>
    </citation>
    <scope>NUCLEOTIDE SEQUENCE</scope>
    <source>
        <strain evidence="3">WBAD</strain>
    </source>
</reference>
<proteinExistence type="predicted"/>
<keyword evidence="2" id="KW-1133">Transmembrane helix</keyword>
<dbReference type="AlphaFoldDB" id="A0A3B0JFF6"/>
<gene>
    <name evidence="3" type="ORF">WBAD_0922</name>
</gene>
<keyword evidence="2" id="KW-0812">Transmembrane</keyword>
<accession>A0A3B0JFF6</accession>
<dbReference type="EMBL" id="OUNE01000160">
    <property type="protein sequence ID" value="SPP33334.1"/>
    <property type="molecule type" value="Genomic_DNA"/>
</dbReference>
<keyword evidence="1" id="KW-0175">Coiled coil</keyword>
<protein>
    <submittedName>
        <fullName evidence="3">Uncharacterized protein</fullName>
    </submittedName>
</protein>
<feature type="transmembrane region" description="Helical" evidence="2">
    <location>
        <begin position="568"/>
        <end position="601"/>
    </location>
</feature>
<keyword evidence="2" id="KW-0472">Membrane</keyword>
<evidence type="ECO:0000256" key="1">
    <source>
        <dbReference type="SAM" id="Coils"/>
    </source>
</evidence>
<name>A0A3B0JFF6_9RICK</name>
<evidence type="ECO:0000256" key="2">
    <source>
        <dbReference type="SAM" id="Phobius"/>
    </source>
</evidence>
<evidence type="ECO:0000313" key="3">
    <source>
        <dbReference type="EMBL" id="SPP33334.1"/>
    </source>
</evidence>
<feature type="coiled-coil region" evidence="1">
    <location>
        <begin position="25"/>
        <end position="55"/>
    </location>
</feature>
<organism evidence="3">
    <name type="scientific">Wolbachia endosymbiont of Aleurodicus dispersus</name>
    <dbReference type="NCBI Taxonomy" id="1288877"/>
    <lineage>
        <taxon>Bacteria</taxon>
        <taxon>Pseudomonadati</taxon>
        <taxon>Pseudomonadota</taxon>
        <taxon>Alphaproteobacteria</taxon>
        <taxon>Rickettsiales</taxon>
        <taxon>Anaplasmataceae</taxon>
        <taxon>Wolbachieae</taxon>
        <taxon>Wolbachia</taxon>
    </lineage>
</organism>